<feature type="active site" description="Proton donor" evidence="13">
    <location>
        <position position="65"/>
    </location>
</feature>
<dbReference type="PIRSF" id="PIRSF006769">
    <property type="entry name" value="RibD"/>
    <property type="match status" value="1"/>
</dbReference>
<reference evidence="18" key="1">
    <citation type="submission" date="2016-10" db="EMBL/GenBank/DDBJ databases">
        <authorList>
            <person name="Varghese N."/>
            <person name="Submissions S."/>
        </authorList>
    </citation>
    <scope>NUCLEOTIDE SEQUENCE [LARGE SCALE GENOMIC DNA]</scope>
    <source>
        <strain evidence="18">IBRC-M 10761</strain>
    </source>
</reference>
<evidence type="ECO:0000313" key="18">
    <source>
        <dbReference type="Proteomes" id="UP000199403"/>
    </source>
</evidence>
<dbReference type="SUPFAM" id="SSF53927">
    <property type="entry name" value="Cytidine deaminase-like"/>
    <property type="match status" value="1"/>
</dbReference>
<comment type="pathway">
    <text evidence="2 12">Cofactor biosynthesis; riboflavin biosynthesis; 5-amino-6-(D-ribitylamino)uracil from GTP: step 2/4.</text>
</comment>
<comment type="function">
    <text evidence="1 12">Converts 2,5-diamino-6-(ribosylamino)-4(3h)-pyrimidinone 5'-phosphate into 5-amino-6-(ribosylamino)-2,4(1h,3h)-pyrimidinedione 5'-phosphate.</text>
</comment>
<feature type="domain" description="CMP/dCMP-type deaminase" evidence="16">
    <location>
        <begin position="14"/>
        <end position="138"/>
    </location>
</feature>
<feature type="binding site" evidence="14">
    <location>
        <position position="219"/>
    </location>
    <ligand>
        <name>substrate</name>
    </ligand>
</feature>
<evidence type="ECO:0000256" key="9">
    <source>
        <dbReference type="ARBA" id="ARBA00022857"/>
    </source>
</evidence>
<dbReference type="GO" id="GO:0008270">
    <property type="term" value="F:zinc ion binding"/>
    <property type="evidence" value="ECO:0007669"/>
    <property type="project" value="InterPro"/>
</dbReference>
<dbReference type="GO" id="GO:0009231">
    <property type="term" value="P:riboflavin biosynthetic process"/>
    <property type="evidence" value="ECO:0007669"/>
    <property type="project" value="UniProtKB-UniPathway"/>
</dbReference>
<feature type="binding site" evidence="14">
    <location>
        <position position="199"/>
    </location>
    <ligand>
        <name>NADP(+)</name>
        <dbReference type="ChEBI" id="CHEBI:58349"/>
    </ligand>
</feature>
<comment type="catalytic activity">
    <reaction evidence="12">
        <text>5-amino-6-(5-phospho-D-ribitylamino)uracil + NADP(+) = 5-amino-6-(5-phospho-D-ribosylamino)uracil + NADPH + H(+)</text>
        <dbReference type="Rhea" id="RHEA:17845"/>
        <dbReference type="ChEBI" id="CHEBI:15378"/>
        <dbReference type="ChEBI" id="CHEBI:57783"/>
        <dbReference type="ChEBI" id="CHEBI:58349"/>
        <dbReference type="ChEBI" id="CHEBI:58421"/>
        <dbReference type="ChEBI" id="CHEBI:58453"/>
        <dbReference type="EC" id="1.1.1.193"/>
    </reaction>
</comment>
<keyword evidence="8 12" id="KW-0862">Zinc</keyword>
<feature type="binding site" evidence="14">
    <location>
        <position position="185"/>
    </location>
    <ligand>
        <name>NADP(+)</name>
        <dbReference type="ChEBI" id="CHEBI:58349"/>
    </ligand>
</feature>
<keyword evidence="10 12" id="KW-0560">Oxidoreductase</keyword>
<evidence type="ECO:0000256" key="6">
    <source>
        <dbReference type="ARBA" id="ARBA00022619"/>
    </source>
</evidence>
<dbReference type="EC" id="3.5.4.26" evidence="12"/>
<dbReference type="Gene3D" id="3.40.430.10">
    <property type="entry name" value="Dihydrofolate Reductase, subunit A"/>
    <property type="match status" value="1"/>
</dbReference>
<dbReference type="NCBIfam" id="TIGR00326">
    <property type="entry name" value="eubact_ribD"/>
    <property type="match status" value="1"/>
</dbReference>
<dbReference type="InterPro" id="IPR004794">
    <property type="entry name" value="Eubact_RibD"/>
</dbReference>
<dbReference type="PANTHER" id="PTHR38011">
    <property type="entry name" value="DIHYDROFOLATE REDUCTASE FAMILY PROTEIN (AFU_ORTHOLOGUE AFUA_8G06820)"/>
    <property type="match status" value="1"/>
</dbReference>
<dbReference type="STRING" id="1416801.SAMN05192553_102306"/>
<comment type="pathway">
    <text evidence="3 12">Cofactor biosynthesis; riboflavin biosynthesis; 5-amino-6-(D-ribitylamino)uracil from GTP: step 3/4.</text>
</comment>
<dbReference type="AlphaFoldDB" id="A0A1H6W7D6"/>
<comment type="similarity">
    <text evidence="4 12">In the N-terminal section; belongs to the cytidine and deoxycytidylate deaminase family.</text>
</comment>
<dbReference type="Pfam" id="PF00383">
    <property type="entry name" value="dCMP_cyt_deam_1"/>
    <property type="match status" value="1"/>
</dbReference>
<feature type="binding site" evidence="14">
    <location>
        <position position="296"/>
    </location>
    <ligand>
        <name>substrate</name>
    </ligand>
</feature>
<feature type="binding site" evidence="15">
    <location>
        <position position="99"/>
    </location>
    <ligand>
        <name>Zn(2+)</name>
        <dbReference type="ChEBI" id="CHEBI:29105"/>
        <note>catalytic</note>
    </ligand>
</feature>
<evidence type="ECO:0000256" key="3">
    <source>
        <dbReference type="ARBA" id="ARBA00004910"/>
    </source>
</evidence>
<keyword evidence="6 12" id="KW-0686">Riboflavin biosynthesis</keyword>
<proteinExistence type="inferred from homology"/>
<sequence length="354" mass="39808">MQTNIPRHGSDHTTQDLFFMRRAMELASLGLGQVSPNPLVGCVIVHEGQVIGEGYHERFGQAHAEPNAIASVANKGLLPASTLYVTLEPCAHHGKTPPCADLIVRQQLGRVVVGAVDSNPLVGGKGIARIEQAGISVVTGLLEPEIRYQNRRFFTQMEKKRPFILLKWAQTRDGFIARTNYDSKWISNPLSRQLVHRWRAEESAILVGTHTAQYDNPRLNVRDWTGKNPLRLVIDRRLRLSQELHLFDDSQPTLIYNEKQAKQAGQTEWVRLNEDFGLQHLLDDLQQRNIQSLMVEGGAALLRDFIGQGLWDEARVFTGNTHFGLGIPAPILPGFPTEQIKLDQDLLQTYTNHE</sequence>
<dbReference type="GO" id="GO:0008835">
    <property type="term" value="F:diaminohydroxyphosphoribosylaminopyrimidine deaminase activity"/>
    <property type="evidence" value="ECO:0007669"/>
    <property type="project" value="UniProtKB-EC"/>
</dbReference>
<organism evidence="17 18">
    <name type="scientific">Cyclobacterium xiamenense</name>
    <dbReference type="NCBI Taxonomy" id="1297121"/>
    <lineage>
        <taxon>Bacteria</taxon>
        <taxon>Pseudomonadati</taxon>
        <taxon>Bacteroidota</taxon>
        <taxon>Cytophagia</taxon>
        <taxon>Cytophagales</taxon>
        <taxon>Cyclobacteriaceae</taxon>
        <taxon>Cyclobacterium</taxon>
    </lineage>
</organism>
<accession>A0A1H6W7D6</accession>
<gene>
    <name evidence="17" type="ORF">SAMN05192553_102306</name>
</gene>
<evidence type="ECO:0000256" key="8">
    <source>
        <dbReference type="ARBA" id="ARBA00022833"/>
    </source>
</evidence>
<dbReference type="GO" id="GO:0008703">
    <property type="term" value="F:5-amino-6-(5-phosphoribosylamino)uracil reductase activity"/>
    <property type="evidence" value="ECO:0007669"/>
    <property type="project" value="UniProtKB-EC"/>
</dbReference>
<feature type="binding site" evidence="15">
    <location>
        <position position="63"/>
    </location>
    <ligand>
        <name>Zn(2+)</name>
        <dbReference type="ChEBI" id="CHEBI:29105"/>
        <note>catalytic</note>
    </ligand>
</feature>
<keyword evidence="12" id="KW-0378">Hydrolase</keyword>
<feature type="binding site" evidence="15">
    <location>
        <position position="90"/>
    </location>
    <ligand>
        <name>Zn(2+)</name>
        <dbReference type="ChEBI" id="CHEBI:29105"/>
        <note>catalytic</note>
    </ligand>
</feature>
<evidence type="ECO:0000256" key="1">
    <source>
        <dbReference type="ARBA" id="ARBA00002151"/>
    </source>
</evidence>
<evidence type="ECO:0000256" key="15">
    <source>
        <dbReference type="PIRSR" id="PIRSR006769-3"/>
    </source>
</evidence>
<dbReference type="EC" id="1.1.1.193" evidence="12"/>
<dbReference type="InterPro" id="IPR024072">
    <property type="entry name" value="DHFR-like_dom_sf"/>
</dbReference>
<feature type="binding site" evidence="14">
    <location>
        <position position="222"/>
    </location>
    <ligand>
        <name>substrate</name>
    </ligand>
</feature>
<dbReference type="InterPro" id="IPR016193">
    <property type="entry name" value="Cytidine_deaminase-like"/>
</dbReference>
<protein>
    <recommendedName>
        <fullName evidence="12">Riboflavin biosynthesis protein RibD</fullName>
    </recommendedName>
    <domain>
        <recommendedName>
            <fullName evidence="12">Diaminohydroxyphosphoribosylaminopyrimidine deaminase</fullName>
            <shortName evidence="12">DRAP deaminase</shortName>
            <ecNumber evidence="12">3.5.4.26</ecNumber>
        </recommendedName>
        <alternativeName>
            <fullName evidence="12">Riboflavin-specific deaminase</fullName>
        </alternativeName>
    </domain>
    <domain>
        <recommendedName>
            <fullName evidence="12">5-amino-6-(5-phosphoribosylamino)uracil reductase</fullName>
            <ecNumber evidence="12">1.1.1.193</ecNumber>
        </recommendedName>
        <alternativeName>
            <fullName evidence="12">HTP reductase</fullName>
        </alternativeName>
    </domain>
</protein>
<evidence type="ECO:0000256" key="12">
    <source>
        <dbReference type="PIRNR" id="PIRNR006769"/>
    </source>
</evidence>
<dbReference type="Gene3D" id="3.40.140.10">
    <property type="entry name" value="Cytidine Deaminase, domain 2"/>
    <property type="match status" value="1"/>
</dbReference>
<evidence type="ECO:0000256" key="2">
    <source>
        <dbReference type="ARBA" id="ARBA00004882"/>
    </source>
</evidence>
<feature type="binding site" evidence="14">
    <location>
        <position position="211"/>
    </location>
    <ligand>
        <name>NADP(+)</name>
        <dbReference type="ChEBI" id="CHEBI:58349"/>
    </ligand>
</feature>
<dbReference type="InterPro" id="IPR016192">
    <property type="entry name" value="APOBEC/CMP_deaminase_Zn-bd"/>
</dbReference>
<dbReference type="EMBL" id="FNZH01000002">
    <property type="protein sequence ID" value="SEJ08402.1"/>
    <property type="molecule type" value="Genomic_DNA"/>
</dbReference>
<dbReference type="PROSITE" id="PS00903">
    <property type="entry name" value="CYT_DCMP_DEAMINASES_1"/>
    <property type="match status" value="1"/>
</dbReference>
<dbReference type="InterPro" id="IPR050765">
    <property type="entry name" value="Riboflavin_Biosynth_HTPR"/>
</dbReference>
<keyword evidence="11" id="KW-0511">Multifunctional enzyme</keyword>
<dbReference type="PANTHER" id="PTHR38011:SF7">
    <property type="entry name" value="2,5-DIAMINO-6-RIBOSYLAMINO-4(3H)-PYRIMIDINONE 5'-PHOSPHATE REDUCTASE"/>
    <property type="match status" value="1"/>
</dbReference>
<feature type="binding site" evidence="14">
    <location>
        <position position="215"/>
    </location>
    <ligand>
        <name>NADP(+)</name>
        <dbReference type="ChEBI" id="CHEBI:58349"/>
    </ligand>
</feature>
<evidence type="ECO:0000313" key="17">
    <source>
        <dbReference type="EMBL" id="SEJ08402.1"/>
    </source>
</evidence>
<dbReference type="Proteomes" id="UP000199403">
    <property type="component" value="Unassembled WGS sequence"/>
</dbReference>
<feature type="binding site" evidence="14">
    <location>
        <position position="169"/>
    </location>
    <ligand>
        <name>NADP(+)</name>
        <dbReference type="ChEBI" id="CHEBI:58349"/>
    </ligand>
</feature>
<keyword evidence="9 12" id="KW-0521">NADP</keyword>
<dbReference type="SUPFAM" id="SSF53597">
    <property type="entry name" value="Dihydrofolate reductase-like"/>
    <property type="match status" value="1"/>
</dbReference>
<dbReference type="InterPro" id="IPR002734">
    <property type="entry name" value="RibDG_C"/>
</dbReference>
<dbReference type="PROSITE" id="PS51747">
    <property type="entry name" value="CYT_DCMP_DEAMINASES_2"/>
    <property type="match status" value="1"/>
</dbReference>
<dbReference type="RefSeq" id="WP_244891098.1">
    <property type="nucleotide sequence ID" value="NZ_FNZH01000002.1"/>
</dbReference>
<name>A0A1H6W7D6_9BACT</name>
<comment type="catalytic activity">
    <reaction evidence="12">
        <text>2,5-diamino-6-hydroxy-4-(5-phosphoribosylamino)-pyrimidine + H2O + H(+) = 5-amino-6-(5-phospho-D-ribosylamino)uracil + NH4(+)</text>
        <dbReference type="Rhea" id="RHEA:21868"/>
        <dbReference type="ChEBI" id="CHEBI:15377"/>
        <dbReference type="ChEBI" id="CHEBI:15378"/>
        <dbReference type="ChEBI" id="CHEBI:28938"/>
        <dbReference type="ChEBI" id="CHEBI:58453"/>
        <dbReference type="ChEBI" id="CHEBI:58614"/>
        <dbReference type="EC" id="3.5.4.26"/>
    </reaction>
</comment>
<evidence type="ECO:0000256" key="7">
    <source>
        <dbReference type="ARBA" id="ARBA00022723"/>
    </source>
</evidence>
<evidence type="ECO:0000256" key="5">
    <source>
        <dbReference type="ARBA" id="ARBA00007417"/>
    </source>
</evidence>
<comment type="cofactor">
    <cofactor evidence="12 15">
        <name>Zn(2+)</name>
        <dbReference type="ChEBI" id="CHEBI:29105"/>
    </cofactor>
    <text evidence="12 15">Binds 1 zinc ion.</text>
</comment>
<dbReference type="CDD" id="cd01284">
    <property type="entry name" value="Riboflavin_deaminase-reductase"/>
    <property type="match status" value="1"/>
</dbReference>
<evidence type="ECO:0000256" key="11">
    <source>
        <dbReference type="ARBA" id="ARBA00023268"/>
    </source>
</evidence>
<dbReference type="InterPro" id="IPR002125">
    <property type="entry name" value="CMP_dCMP_dom"/>
</dbReference>
<evidence type="ECO:0000256" key="13">
    <source>
        <dbReference type="PIRSR" id="PIRSR006769-1"/>
    </source>
</evidence>
<evidence type="ECO:0000256" key="4">
    <source>
        <dbReference type="ARBA" id="ARBA00005259"/>
    </source>
</evidence>
<evidence type="ECO:0000256" key="14">
    <source>
        <dbReference type="PIRSR" id="PIRSR006769-2"/>
    </source>
</evidence>
<keyword evidence="18" id="KW-1185">Reference proteome</keyword>
<keyword evidence="7 12" id="KW-0479">Metal-binding</keyword>
<evidence type="ECO:0000256" key="10">
    <source>
        <dbReference type="ARBA" id="ARBA00023002"/>
    </source>
</evidence>
<dbReference type="Pfam" id="PF01872">
    <property type="entry name" value="RibD_C"/>
    <property type="match status" value="1"/>
</dbReference>
<evidence type="ECO:0000259" key="16">
    <source>
        <dbReference type="PROSITE" id="PS51747"/>
    </source>
</evidence>
<dbReference type="UniPathway" id="UPA00275">
    <property type="reaction ID" value="UER00401"/>
</dbReference>
<comment type="similarity">
    <text evidence="5 12">In the C-terminal section; belongs to the HTP reductase family.</text>
</comment>
<feature type="binding site" evidence="14">
    <location>
        <position position="183"/>
    </location>
    <ligand>
        <name>substrate</name>
    </ligand>
</feature>